<feature type="domain" description="ATP-dependent helicase C-terminal" evidence="2">
    <location>
        <begin position="154"/>
        <end position="344"/>
    </location>
</feature>
<dbReference type="GO" id="GO:0003676">
    <property type="term" value="F:nucleic acid binding"/>
    <property type="evidence" value="ECO:0007669"/>
    <property type="project" value="InterPro"/>
</dbReference>
<proteinExistence type="predicted"/>
<evidence type="ECO:0000313" key="3">
    <source>
        <dbReference type="EMBL" id="MQM03699.1"/>
    </source>
</evidence>
<gene>
    <name evidence="3" type="ORF">Taro_036488</name>
</gene>
<dbReference type="GO" id="GO:0005524">
    <property type="term" value="F:ATP binding"/>
    <property type="evidence" value="ECO:0007669"/>
    <property type="project" value="InterPro"/>
</dbReference>
<reference evidence="3" key="1">
    <citation type="submission" date="2017-07" db="EMBL/GenBank/DDBJ databases">
        <title>Taro Niue Genome Assembly and Annotation.</title>
        <authorList>
            <person name="Atibalentja N."/>
            <person name="Keating K."/>
            <person name="Fields C.J."/>
        </authorList>
    </citation>
    <scope>NUCLEOTIDE SEQUENCE</scope>
    <source>
        <strain evidence="3">Niue_2</strain>
        <tissue evidence="3">Leaf</tissue>
    </source>
</reference>
<evidence type="ECO:0000259" key="2">
    <source>
        <dbReference type="SMART" id="SM00491"/>
    </source>
</evidence>
<dbReference type="SMART" id="SM00491">
    <property type="entry name" value="HELICc2"/>
    <property type="match status" value="1"/>
</dbReference>
<name>A0A843W372_COLES</name>
<comment type="caution">
    <text evidence="3">The sequence shown here is derived from an EMBL/GenBank/DDBJ whole genome shotgun (WGS) entry which is preliminary data.</text>
</comment>
<evidence type="ECO:0000313" key="4">
    <source>
        <dbReference type="Proteomes" id="UP000652761"/>
    </source>
</evidence>
<organism evidence="3 4">
    <name type="scientific">Colocasia esculenta</name>
    <name type="common">Wild taro</name>
    <name type="synonym">Arum esculentum</name>
    <dbReference type="NCBI Taxonomy" id="4460"/>
    <lineage>
        <taxon>Eukaryota</taxon>
        <taxon>Viridiplantae</taxon>
        <taxon>Streptophyta</taxon>
        <taxon>Embryophyta</taxon>
        <taxon>Tracheophyta</taxon>
        <taxon>Spermatophyta</taxon>
        <taxon>Magnoliopsida</taxon>
        <taxon>Liliopsida</taxon>
        <taxon>Araceae</taxon>
        <taxon>Aroideae</taxon>
        <taxon>Colocasieae</taxon>
        <taxon>Colocasia</taxon>
    </lineage>
</organism>
<dbReference type="GO" id="GO:0016818">
    <property type="term" value="F:hydrolase activity, acting on acid anhydrides, in phosphorus-containing anhydrides"/>
    <property type="evidence" value="ECO:0007669"/>
    <property type="project" value="InterPro"/>
</dbReference>
<dbReference type="Gene3D" id="3.40.50.300">
    <property type="entry name" value="P-loop containing nucleotide triphosphate hydrolases"/>
    <property type="match status" value="2"/>
</dbReference>
<dbReference type="AlphaFoldDB" id="A0A843W372"/>
<dbReference type="PANTHER" id="PTHR11472:SF47">
    <property type="entry name" value="FANCONI ANEMIA GROUP J PROTEIN"/>
    <property type="match status" value="1"/>
</dbReference>
<feature type="region of interest" description="Disordered" evidence="1">
    <location>
        <begin position="208"/>
        <end position="230"/>
    </location>
</feature>
<keyword evidence="4" id="KW-1185">Reference proteome</keyword>
<dbReference type="GO" id="GO:1990918">
    <property type="term" value="P:double-strand break repair involved in meiotic recombination"/>
    <property type="evidence" value="ECO:0007669"/>
    <property type="project" value="TreeGrafter"/>
</dbReference>
<accession>A0A843W372</accession>
<dbReference type="Proteomes" id="UP000652761">
    <property type="component" value="Unassembled WGS sequence"/>
</dbReference>
<dbReference type="GO" id="GO:0006289">
    <property type="term" value="P:nucleotide-excision repair"/>
    <property type="evidence" value="ECO:0007669"/>
    <property type="project" value="TreeGrafter"/>
</dbReference>
<dbReference type="GO" id="GO:0003678">
    <property type="term" value="F:DNA helicase activity"/>
    <property type="evidence" value="ECO:0007669"/>
    <property type="project" value="TreeGrafter"/>
</dbReference>
<dbReference type="InterPro" id="IPR006555">
    <property type="entry name" value="ATP-dep_Helicase_C"/>
</dbReference>
<dbReference type="InterPro" id="IPR045028">
    <property type="entry name" value="DinG/Rad3-like"/>
</dbReference>
<dbReference type="PANTHER" id="PTHR11472">
    <property type="entry name" value="DNA REPAIR DEAD HELICASE RAD3/XP-D SUBFAMILY MEMBER"/>
    <property type="match status" value="1"/>
</dbReference>
<dbReference type="InterPro" id="IPR027417">
    <property type="entry name" value="P-loop_NTPase"/>
</dbReference>
<protein>
    <recommendedName>
        <fullName evidence="2">ATP-dependent helicase C-terminal domain-containing protein</fullName>
    </recommendedName>
</protein>
<dbReference type="EMBL" id="NMUH01003084">
    <property type="protein sequence ID" value="MQM03699.1"/>
    <property type="molecule type" value="Genomic_DNA"/>
</dbReference>
<sequence>MSVSTMYFLTYRYACVSSSWTGGLALKELAGSGISLQSFEILEGCAKKAIKDYTEAGRERVPSDCCLFMQDCFVRCLIFSLRMVVMQLITNLCCNVAPKGTLFAAVLSRGPGNQRLNASYKTSDGYAFQDEVGSSLEEICNAVPGGVLVFFPSYKFLEKLQARWCQTGQWSRLNAQKPLFIEPRNNPDEFESVLKDYYHTIKGNETCANGKTNRGRKKDLKKPQGKHTKDSTKMKGAVFLAVCRGKVSEGVNFSDENARAVVSLMSLCAFSSQFMYVYGCVLSVISFATLTNQVIVGIPFPNINDLQVSLKKKYNATYKSSRSLLNGNEWYCHQAFRALNQAAGLPPAKSSNFSNAYERLQEERNLAYISKWIKQSTKQLDTFDILIQKLRMFFLNAKVDTQAASKSKTFTGRNQSSYEREYIDLEFPMQTPPRWPPLALSDGHSDLGSMMEDSVARNLSYLSATETMVQDHSRLMGRSSFDSDSASNSNDILLEGASTIACSHEKLQADVHSSEVEASLSVSSHYRKRKKMADFQLSACTRPYPFDYPREESCCIFGNENAKASQKDPHVGIRISAENGCLKLEHEESFSLSCDPKNVKKLHVCCSSCRCSLGLRENHFLIPCSLVLSSKFCSSFVLKNGPSIQSPQSLLGTEQMKIPVAITDIANVDQLVLNSHTLDGSPQPDVWSKQDGCVFRSICCPFCGVSDNCLGLQIMATDASNTYLLNKVTQYSMNVLGKTGK</sequence>
<feature type="compositionally biased region" description="Basic residues" evidence="1">
    <location>
        <begin position="213"/>
        <end position="226"/>
    </location>
</feature>
<dbReference type="Pfam" id="PF13307">
    <property type="entry name" value="Helicase_C_2"/>
    <property type="match status" value="2"/>
</dbReference>
<evidence type="ECO:0000256" key="1">
    <source>
        <dbReference type="SAM" id="MobiDB-lite"/>
    </source>
</evidence>
<dbReference type="OrthoDB" id="19182at2759"/>
<dbReference type="GO" id="GO:0005634">
    <property type="term" value="C:nucleus"/>
    <property type="evidence" value="ECO:0007669"/>
    <property type="project" value="TreeGrafter"/>
</dbReference>